<dbReference type="Proteomes" id="UP001621813">
    <property type="component" value="Unassembled WGS sequence"/>
</dbReference>
<comment type="caution">
    <text evidence="1">The sequence shown here is derived from an EMBL/GenBank/DDBJ whole genome shotgun (WGS) entry which is preliminary data.</text>
</comment>
<protein>
    <recommendedName>
        <fullName evidence="3">Lipocalin-like domain-containing protein</fullName>
    </recommendedName>
</protein>
<dbReference type="EMBL" id="JAZGZR010000005">
    <property type="protein sequence ID" value="MFK7048836.1"/>
    <property type="molecule type" value="Genomic_DNA"/>
</dbReference>
<dbReference type="PROSITE" id="PS51257">
    <property type="entry name" value="PROKAR_LIPOPROTEIN"/>
    <property type="match status" value="1"/>
</dbReference>
<evidence type="ECO:0000313" key="1">
    <source>
        <dbReference type="EMBL" id="MFK7048836.1"/>
    </source>
</evidence>
<name>A0ABW8PMJ2_9FLAO</name>
<evidence type="ECO:0000313" key="2">
    <source>
        <dbReference type="Proteomes" id="UP001621813"/>
    </source>
</evidence>
<reference evidence="1 2" key="1">
    <citation type="submission" date="2024-02" db="EMBL/GenBank/DDBJ databases">
        <title>Comparative Genomic Analysis of Flavobacterium Species Causing Columnaris Disease of Freshwater Fish in Thailand: Insights into Virulence and Resistance Mechanisms.</title>
        <authorList>
            <person name="Nguyen D."/>
            <person name="Chokmangmeepisarn P."/>
            <person name="Khianchaikhan K."/>
            <person name="Morishita M."/>
            <person name="Bunnoy A."/>
            <person name="Rodkhum C."/>
        </authorList>
    </citation>
    <scope>NUCLEOTIDE SEQUENCE [LARGE SCALE GENOMIC DNA]</scope>
    <source>
        <strain evidence="1 2">KCRT2007</strain>
    </source>
</reference>
<keyword evidence="2" id="KW-1185">Reference proteome</keyword>
<sequence length="155" mass="17266">MKKSIFMLAGIALVACSKKEDSTPTTPEVSVVGKWQKQNVTVTSGKDGSKISEKITTACERNGFIEFTMEKKVTTESYYTQIVNQVESCVKESSSTISSYEYDNGTKKLTVIRPNKTVTVNVEKISSTELELSYTDSDKNNDGVLDKTVEYYIKK</sequence>
<dbReference type="RefSeq" id="WP_105196175.1">
    <property type="nucleotide sequence ID" value="NZ_JAZGZR010000005.1"/>
</dbReference>
<organism evidence="1 2">
    <name type="scientific">Flavobacterium davisii</name>
    <dbReference type="NCBI Taxonomy" id="2906077"/>
    <lineage>
        <taxon>Bacteria</taxon>
        <taxon>Pseudomonadati</taxon>
        <taxon>Bacteroidota</taxon>
        <taxon>Flavobacteriia</taxon>
        <taxon>Flavobacteriales</taxon>
        <taxon>Flavobacteriaceae</taxon>
        <taxon>Flavobacterium</taxon>
    </lineage>
</organism>
<accession>A0ABW8PMJ2</accession>
<proteinExistence type="predicted"/>
<gene>
    <name evidence="1" type="ORF">V3Q77_02945</name>
</gene>
<evidence type="ECO:0008006" key="3">
    <source>
        <dbReference type="Google" id="ProtNLM"/>
    </source>
</evidence>